<dbReference type="KEGG" id="sfol:H3H32_26955"/>
<protein>
    <recommendedName>
        <fullName evidence="4">UbiA prenyltransferase family protein</fullName>
    </recommendedName>
</protein>
<sequence length="289" mass="33377">MVKRTALISEGILQFILFSNTYIALCAVIMCQATARLFKLNLPISFLAFVFVGTLGSYSLHWFLTDSSTDETNRSQWNQTHKQTLLGLFIGTVLVGLWLLVYLQSYVLDLLPVVLLTFLYSAPKINWRLFRILRRIAVFKSIYLTLIWTYVTAALPLLMAISVQRPSWVLMGTWLINRFLLIYSIALWFDYRDRAIDRQSKWLTIASMLTETQIRWFFYGLALCFGLTIPILYRQWLNVWPVVCLSAPMALLGLTIRWIATKPSDYGYYLYVDGLLMLSGILLEFGPTS</sequence>
<dbReference type="EMBL" id="CP059732">
    <property type="protein sequence ID" value="QMW01565.1"/>
    <property type="molecule type" value="Genomic_DNA"/>
</dbReference>
<feature type="transmembrane region" description="Helical" evidence="1">
    <location>
        <begin position="266"/>
        <end position="283"/>
    </location>
</feature>
<evidence type="ECO:0000313" key="2">
    <source>
        <dbReference type="EMBL" id="QMW01565.1"/>
    </source>
</evidence>
<evidence type="ECO:0000256" key="1">
    <source>
        <dbReference type="SAM" id="Phobius"/>
    </source>
</evidence>
<gene>
    <name evidence="2" type="ORF">H3H32_26955</name>
</gene>
<feature type="transmembrane region" description="Helical" evidence="1">
    <location>
        <begin position="12"/>
        <end position="38"/>
    </location>
</feature>
<dbReference type="AlphaFoldDB" id="A0A7G5GRS3"/>
<feature type="transmembrane region" description="Helical" evidence="1">
    <location>
        <begin position="110"/>
        <end position="130"/>
    </location>
</feature>
<reference evidence="2 3" key="1">
    <citation type="submission" date="2020-07" db="EMBL/GenBank/DDBJ databases">
        <title>Spirosoma foliorum sp. nov., isolated from the leaves on the Nejang mountain Korea, Republic of.</title>
        <authorList>
            <person name="Ho H."/>
            <person name="Lee Y.-J."/>
            <person name="Nurcahyanto D.-A."/>
            <person name="Kim S.-G."/>
        </authorList>
    </citation>
    <scope>NUCLEOTIDE SEQUENCE [LARGE SCALE GENOMIC DNA]</scope>
    <source>
        <strain evidence="2 3">PL0136</strain>
    </source>
</reference>
<evidence type="ECO:0008006" key="4">
    <source>
        <dbReference type="Google" id="ProtNLM"/>
    </source>
</evidence>
<dbReference type="Proteomes" id="UP000515369">
    <property type="component" value="Chromosome"/>
</dbReference>
<proteinExistence type="predicted"/>
<name>A0A7G5GRS3_9BACT</name>
<feature type="transmembrane region" description="Helical" evidence="1">
    <location>
        <begin position="168"/>
        <end position="189"/>
    </location>
</feature>
<organism evidence="2 3">
    <name type="scientific">Spirosoma foliorum</name>
    <dbReference type="NCBI Taxonomy" id="2710596"/>
    <lineage>
        <taxon>Bacteria</taxon>
        <taxon>Pseudomonadati</taxon>
        <taxon>Bacteroidota</taxon>
        <taxon>Cytophagia</taxon>
        <taxon>Cytophagales</taxon>
        <taxon>Cytophagaceae</taxon>
        <taxon>Spirosoma</taxon>
    </lineage>
</organism>
<accession>A0A7G5GRS3</accession>
<keyword evidence="1" id="KW-0472">Membrane</keyword>
<feature type="transmembrane region" description="Helical" evidence="1">
    <location>
        <begin position="239"/>
        <end position="259"/>
    </location>
</feature>
<keyword evidence="1" id="KW-1133">Transmembrane helix</keyword>
<feature type="transmembrane region" description="Helical" evidence="1">
    <location>
        <begin position="216"/>
        <end position="233"/>
    </location>
</feature>
<keyword evidence="3" id="KW-1185">Reference proteome</keyword>
<keyword evidence="1" id="KW-0812">Transmembrane</keyword>
<feature type="transmembrane region" description="Helical" evidence="1">
    <location>
        <begin position="142"/>
        <end position="162"/>
    </location>
</feature>
<feature type="transmembrane region" description="Helical" evidence="1">
    <location>
        <begin position="44"/>
        <end position="64"/>
    </location>
</feature>
<feature type="transmembrane region" description="Helical" evidence="1">
    <location>
        <begin position="85"/>
        <end position="104"/>
    </location>
</feature>
<dbReference type="RefSeq" id="WP_182458847.1">
    <property type="nucleotide sequence ID" value="NZ_CP059732.1"/>
</dbReference>
<evidence type="ECO:0000313" key="3">
    <source>
        <dbReference type="Proteomes" id="UP000515369"/>
    </source>
</evidence>